<comment type="similarity">
    <text evidence="2">Belongs to the ATPase F chain family.</text>
</comment>
<keyword evidence="14" id="KW-0066">ATP synthesis</keyword>
<keyword evidence="8" id="KW-0999">Mitochondrion inner membrane</keyword>
<evidence type="ECO:0000256" key="5">
    <source>
        <dbReference type="ARBA" id="ARBA00022553"/>
    </source>
</evidence>
<keyword evidence="4" id="KW-0138">CF(0)</keyword>
<keyword evidence="6 19" id="KW-0812">Transmembrane</keyword>
<dbReference type="GO" id="GO:0005743">
    <property type="term" value="C:mitochondrial inner membrane"/>
    <property type="evidence" value="ECO:0007669"/>
    <property type="project" value="UniProtKB-SubCell"/>
</dbReference>
<keyword evidence="9 19" id="KW-1133">Transmembrane helix</keyword>
<comment type="subcellular location">
    <subcellularLocation>
        <location evidence="1">Mitochondrion inner membrane</location>
        <topology evidence="1">Single-pass membrane protein</topology>
    </subcellularLocation>
</comment>
<dbReference type="Ensembl" id="ENSLLET00000045253.1">
    <property type="protein sequence ID" value="ENSLLEP00000043518.1"/>
    <property type="gene ID" value="ENSLLEG00000027669.1"/>
</dbReference>
<name>A0A8C5QVV4_9ANUR</name>
<dbReference type="GO" id="GO:0042776">
    <property type="term" value="P:proton motive force-driven mitochondrial ATP synthesis"/>
    <property type="evidence" value="ECO:0007669"/>
    <property type="project" value="TreeGrafter"/>
</dbReference>
<keyword evidence="12" id="KW-0496">Mitochondrion</keyword>
<evidence type="ECO:0000256" key="2">
    <source>
        <dbReference type="ARBA" id="ARBA00005895"/>
    </source>
</evidence>
<comment type="subunit">
    <text evidence="17">Component of the ATP synthase complex composed at least of ATP5F1A/subunit alpha, ATP5F1B/subunit beta, ATP5MC1/subunit c (homooctomer), MT-ATP6/subunit a, MT-ATP8/subunit 8, ATP5ME/subunit e, ATP5MF/subunit f, ATP5MG/subunit g, ATP5MK/subunit k, ATP5MJ/subunit j, ATP5F1C/subunit gamma, ATP5F1D/subunit delta, ATP5F1E/subunit epsilon, ATP5PF/subunit F6, ATP5PB/subunit b, ATP5PD/subunit d, ATP5PO/subunit OSCP. ATP synthase complex consists of a soluble F(1) head domain (subunits alpha(3) and beta(3)) - the catalytic core - and a membrane F(0) domain - the membrane proton channel (subunits c, a, 8, e, f, g, k and j). These two domains are linked by a central stalk (subunits gamma, delta, and epsilon) rotating inside the F1 region and a stationary peripheral stalk (subunits F6, b, d, and OSCP).</text>
</comment>
<sequence>MADKLVPLADKRLLDIKVGQLPTWLAGRDFTPNGVLGAFRQGYYRYHNKYINVRKGGIGGITMVLAGYVVLSYIWDYDHIIYFKRHHIMITVSQLEMLPESTWFTRDEAGPDTSKDCLDTSLFKKGKLYCDVTEERSDRIESQRLSPELTPTRGLLPRIHN</sequence>
<dbReference type="PANTHER" id="PTHR13080:SF16">
    <property type="entry name" value="ATP SYNTHASE SUBUNIT F, MITOCHONDRIAL"/>
    <property type="match status" value="1"/>
</dbReference>
<evidence type="ECO:0000256" key="4">
    <source>
        <dbReference type="ARBA" id="ARBA00022547"/>
    </source>
</evidence>
<dbReference type="PANTHER" id="PTHR13080">
    <property type="entry name" value="ATP SYNTHASE F CHAIN, MITOCHONDRIAL-RELATED"/>
    <property type="match status" value="1"/>
</dbReference>
<feature type="transmembrane region" description="Helical" evidence="19">
    <location>
        <begin position="56"/>
        <end position="75"/>
    </location>
</feature>
<evidence type="ECO:0000313" key="20">
    <source>
        <dbReference type="Ensembl" id="ENSLLEP00000043518.1"/>
    </source>
</evidence>
<dbReference type="Proteomes" id="UP000694569">
    <property type="component" value="Unplaced"/>
</dbReference>
<dbReference type="Pfam" id="PF10206">
    <property type="entry name" value="WRW"/>
    <property type="match status" value="1"/>
</dbReference>
<evidence type="ECO:0000256" key="17">
    <source>
        <dbReference type="ARBA" id="ARBA00064647"/>
    </source>
</evidence>
<dbReference type="InterPro" id="IPR019344">
    <property type="entry name" value="F1F0-ATPsyn_F_prd"/>
</dbReference>
<evidence type="ECO:0000256" key="10">
    <source>
        <dbReference type="ARBA" id="ARBA00022990"/>
    </source>
</evidence>
<organism evidence="20 21">
    <name type="scientific">Leptobrachium leishanense</name>
    <name type="common">Leishan spiny toad</name>
    <dbReference type="NCBI Taxonomy" id="445787"/>
    <lineage>
        <taxon>Eukaryota</taxon>
        <taxon>Metazoa</taxon>
        <taxon>Chordata</taxon>
        <taxon>Craniata</taxon>
        <taxon>Vertebrata</taxon>
        <taxon>Euteleostomi</taxon>
        <taxon>Amphibia</taxon>
        <taxon>Batrachia</taxon>
        <taxon>Anura</taxon>
        <taxon>Pelobatoidea</taxon>
        <taxon>Megophryidae</taxon>
        <taxon>Leptobrachium</taxon>
    </lineage>
</organism>
<evidence type="ECO:0000256" key="12">
    <source>
        <dbReference type="ARBA" id="ARBA00023128"/>
    </source>
</evidence>
<keyword evidence="5" id="KW-0597">Phosphoprotein</keyword>
<reference evidence="20" key="2">
    <citation type="submission" date="2025-09" db="UniProtKB">
        <authorList>
            <consortium name="Ensembl"/>
        </authorList>
    </citation>
    <scope>IDENTIFICATION</scope>
</reference>
<dbReference type="GO" id="GO:0046933">
    <property type="term" value="F:proton-transporting ATP synthase activity, rotational mechanism"/>
    <property type="evidence" value="ECO:0007669"/>
    <property type="project" value="TreeGrafter"/>
</dbReference>
<keyword evidence="10" id="KW-0007">Acetylation</keyword>
<accession>A0A8C5QVV4</accession>
<reference evidence="20" key="1">
    <citation type="submission" date="2025-08" db="UniProtKB">
        <authorList>
            <consortium name="Ensembl"/>
        </authorList>
    </citation>
    <scope>IDENTIFICATION</scope>
</reference>
<protein>
    <recommendedName>
        <fullName evidence="18">ATP synthase F(0) complex subunit f, mitochondrial</fullName>
    </recommendedName>
    <alternativeName>
        <fullName evidence="15">ATP synthase membrane subunit f</fullName>
    </alternativeName>
</protein>
<evidence type="ECO:0000256" key="3">
    <source>
        <dbReference type="ARBA" id="ARBA00022448"/>
    </source>
</evidence>
<keyword evidence="7" id="KW-0375">Hydrogen ion transport</keyword>
<keyword evidence="3" id="KW-0813">Transport</keyword>
<keyword evidence="13 19" id="KW-0472">Membrane</keyword>
<evidence type="ECO:0000256" key="8">
    <source>
        <dbReference type="ARBA" id="ARBA00022792"/>
    </source>
</evidence>
<evidence type="ECO:0000256" key="13">
    <source>
        <dbReference type="ARBA" id="ARBA00023136"/>
    </source>
</evidence>
<dbReference type="AlphaFoldDB" id="A0A8C5QVV4"/>
<dbReference type="OrthoDB" id="8921675at2759"/>
<evidence type="ECO:0000256" key="16">
    <source>
        <dbReference type="ARBA" id="ARBA00054012"/>
    </source>
</evidence>
<evidence type="ECO:0000256" key="7">
    <source>
        <dbReference type="ARBA" id="ARBA00022781"/>
    </source>
</evidence>
<keyword evidence="21" id="KW-1185">Reference proteome</keyword>
<evidence type="ECO:0000256" key="1">
    <source>
        <dbReference type="ARBA" id="ARBA00004434"/>
    </source>
</evidence>
<dbReference type="GeneTree" id="ENSGT00940000165557"/>
<evidence type="ECO:0000256" key="19">
    <source>
        <dbReference type="SAM" id="Phobius"/>
    </source>
</evidence>
<comment type="function">
    <text evidence="16">Subunit f, of the mitochondrial membrane ATP synthase complex (F(1)F(0) ATP synthase or Complex V) that produces ATP from ADP in the presence of a proton gradient across the membrane which is generated by electron transport complexes of the respiratory chain. ATP synthase complex consist of a soluble F(1) head domain - the catalytic core - and a membrane F(1) domain - the membrane proton channel. These two domains are linked by a central stalk rotating inside the F(1) region and a stationary peripheral stalk. During catalysis, ATP synthesis in the catalytic domain of F(1) is coupled via a rotary mechanism of the central stalk subunits to proton translocation. In vivo, can only synthesize ATP although its ATP hydrolase activity can be activated artificially in vitro. Part of the complex F(0) domain.</text>
</comment>
<evidence type="ECO:0000256" key="11">
    <source>
        <dbReference type="ARBA" id="ARBA00023065"/>
    </source>
</evidence>
<evidence type="ECO:0000256" key="18">
    <source>
        <dbReference type="ARBA" id="ARBA00070733"/>
    </source>
</evidence>
<dbReference type="GO" id="GO:0045259">
    <property type="term" value="C:proton-transporting ATP synthase complex"/>
    <property type="evidence" value="ECO:0007669"/>
    <property type="project" value="UniProtKB-KW"/>
</dbReference>
<evidence type="ECO:0000256" key="9">
    <source>
        <dbReference type="ARBA" id="ARBA00022989"/>
    </source>
</evidence>
<evidence type="ECO:0000256" key="14">
    <source>
        <dbReference type="ARBA" id="ARBA00023310"/>
    </source>
</evidence>
<evidence type="ECO:0000256" key="6">
    <source>
        <dbReference type="ARBA" id="ARBA00022692"/>
    </source>
</evidence>
<evidence type="ECO:0000256" key="15">
    <source>
        <dbReference type="ARBA" id="ARBA00032201"/>
    </source>
</evidence>
<evidence type="ECO:0000313" key="21">
    <source>
        <dbReference type="Proteomes" id="UP000694569"/>
    </source>
</evidence>
<proteinExistence type="inferred from homology"/>
<keyword evidence="11" id="KW-0406">Ion transport</keyword>